<name>A0A6J7LI89_9ZZZZ</name>
<dbReference type="FunFam" id="3.40.640.10:FF:000020">
    <property type="entry name" value="sphingosine-1-phosphate lyase 1"/>
    <property type="match status" value="1"/>
</dbReference>
<keyword evidence="12" id="KW-0456">Lyase</keyword>
<dbReference type="InterPro" id="IPR050477">
    <property type="entry name" value="GrpII_AminoAcid_Decarb"/>
</dbReference>
<keyword evidence="10" id="KW-0443">Lipid metabolism</keyword>
<evidence type="ECO:0000256" key="11">
    <source>
        <dbReference type="ARBA" id="ARBA00023136"/>
    </source>
</evidence>
<dbReference type="GO" id="GO:0008117">
    <property type="term" value="F:sphinganine-1-phosphate aldolase activity"/>
    <property type="evidence" value="ECO:0007669"/>
    <property type="project" value="TreeGrafter"/>
</dbReference>
<keyword evidence="7" id="KW-0663">Pyridoxal phosphate</keyword>
<evidence type="ECO:0000256" key="10">
    <source>
        <dbReference type="ARBA" id="ARBA00023098"/>
    </source>
</evidence>
<keyword evidence="5" id="KW-0812">Transmembrane</keyword>
<dbReference type="Gene3D" id="6.10.140.2150">
    <property type="match status" value="1"/>
</dbReference>
<evidence type="ECO:0000256" key="12">
    <source>
        <dbReference type="ARBA" id="ARBA00023239"/>
    </source>
</evidence>
<evidence type="ECO:0000256" key="1">
    <source>
        <dbReference type="ARBA" id="ARBA00001933"/>
    </source>
</evidence>
<keyword evidence="11" id="KW-0472">Membrane</keyword>
<dbReference type="GO" id="GO:0030170">
    <property type="term" value="F:pyridoxal phosphate binding"/>
    <property type="evidence" value="ECO:0007669"/>
    <property type="project" value="InterPro"/>
</dbReference>
<dbReference type="GO" id="GO:0005789">
    <property type="term" value="C:endoplasmic reticulum membrane"/>
    <property type="evidence" value="ECO:0007669"/>
    <property type="project" value="UniProtKB-SubCell"/>
</dbReference>
<evidence type="ECO:0000256" key="4">
    <source>
        <dbReference type="ARBA" id="ARBA00004991"/>
    </source>
</evidence>
<evidence type="ECO:0000256" key="2">
    <source>
        <dbReference type="ARBA" id="ARBA00004389"/>
    </source>
</evidence>
<dbReference type="GO" id="GO:0030149">
    <property type="term" value="P:sphingolipid catabolic process"/>
    <property type="evidence" value="ECO:0007669"/>
    <property type="project" value="TreeGrafter"/>
</dbReference>
<organism evidence="14">
    <name type="scientific">freshwater metagenome</name>
    <dbReference type="NCBI Taxonomy" id="449393"/>
    <lineage>
        <taxon>unclassified sequences</taxon>
        <taxon>metagenomes</taxon>
        <taxon>ecological metagenomes</taxon>
    </lineage>
</organism>
<dbReference type="PANTHER" id="PTHR42735">
    <property type="match status" value="1"/>
</dbReference>
<protein>
    <submittedName>
        <fullName evidence="14">Unannotated protein</fullName>
    </submittedName>
</protein>
<dbReference type="InterPro" id="IPR002129">
    <property type="entry name" value="PyrdxlP-dep_de-COase"/>
</dbReference>
<evidence type="ECO:0000256" key="3">
    <source>
        <dbReference type="ARBA" id="ARBA00004760"/>
    </source>
</evidence>
<comment type="similarity">
    <text evidence="13">Belongs to the group II decarboxylase family. Sphingosine-1-phosphate lyase subfamily.</text>
</comment>
<keyword evidence="9" id="KW-1133">Transmembrane helix</keyword>
<comment type="pathway">
    <text evidence="4">Sphingolipid metabolism.</text>
</comment>
<evidence type="ECO:0000256" key="7">
    <source>
        <dbReference type="ARBA" id="ARBA00022898"/>
    </source>
</evidence>
<keyword evidence="8" id="KW-0746">Sphingolipid metabolism</keyword>
<dbReference type="Gene3D" id="3.40.640.10">
    <property type="entry name" value="Type I PLP-dependent aspartate aminotransferase-like (Major domain)"/>
    <property type="match status" value="1"/>
</dbReference>
<sequence>MADDGASDFLNDFYPYRLDSETFRSIPADPVARDVVLAQVSAMAAREDAMADAGRVSGSIYSGDHDHYEFLTEVYGKFAHANVLQRDMYPSATKFESEIVAMTASMLHAEAVTEGEGAAGVVTSGGSESLISALYAYREQAAVERGVKSPNIVIPRSAHVALDKGGHWMGVEVRHAPVGDDYLVDVSAAEAMVDDQTIALVGSAGNYGHGLIDPIPELGEVAQRHGIGLHVDGCLGGFIWPWAEKLGYPVPPWDFRVPGVTSISADTHKYGYGLKGTSVLVFRSKALRRNLWFTAPEWPGGLYLSPGLAGSRSGGLIASTWAAMVTMGESGYLAAAQAILETAATIRDGIRDRMPQLQVIGDPLFLIAFRSDNLDIYLVNDALKERGWRLNALHLPAALHFAVTRPNTRPGLAEQFLDDLEASVAYAEEKAGQPAASGAVYGIGSMPSGFETIASLMGGVLDMMYEPAPDLPA</sequence>
<evidence type="ECO:0000256" key="5">
    <source>
        <dbReference type="ARBA" id="ARBA00022692"/>
    </source>
</evidence>
<dbReference type="SUPFAM" id="SSF53383">
    <property type="entry name" value="PLP-dependent transferases"/>
    <property type="match status" value="1"/>
</dbReference>
<comment type="cofactor">
    <cofactor evidence="1">
        <name>pyridoxal 5'-phosphate</name>
        <dbReference type="ChEBI" id="CHEBI:597326"/>
    </cofactor>
</comment>
<gene>
    <name evidence="14" type="ORF">UFOPK3773_02391</name>
</gene>
<evidence type="ECO:0000256" key="6">
    <source>
        <dbReference type="ARBA" id="ARBA00022824"/>
    </source>
</evidence>
<dbReference type="InterPro" id="IPR015421">
    <property type="entry name" value="PyrdxlP-dep_Trfase_major"/>
</dbReference>
<comment type="subcellular location">
    <subcellularLocation>
        <location evidence="2">Endoplasmic reticulum membrane</location>
        <topology evidence="2">Single-pass membrane protein</topology>
    </subcellularLocation>
</comment>
<accession>A0A6J7LI89</accession>
<dbReference type="AlphaFoldDB" id="A0A6J7LI89"/>
<evidence type="ECO:0000256" key="13">
    <source>
        <dbReference type="ARBA" id="ARBA00038302"/>
    </source>
</evidence>
<comment type="pathway">
    <text evidence="3">Lipid metabolism; sphingolipid metabolism.</text>
</comment>
<evidence type="ECO:0000313" key="14">
    <source>
        <dbReference type="EMBL" id="CAB4965424.1"/>
    </source>
</evidence>
<reference evidence="14" key="1">
    <citation type="submission" date="2020-05" db="EMBL/GenBank/DDBJ databases">
        <authorList>
            <person name="Chiriac C."/>
            <person name="Salcher M."/>
            <person name="Ghai R."/>
            <person name="Kavagutti S V."/>
        </authorList>
    </citation>
    <scope>NUCLEOTIDE SEQUENCE</scope>
</reference>
<dbReference type="EMBL" id="CAFBNF010000407">
    <property type="protein sequence ID" value="CAB4965424.1"/>
    <property type="molecule type" value="Genomic_DNA"/>
</dbReference>
<dbReference type="GO" id="GO:0019752">
    <property type="term" value="P:carboxylic acid metabolic process"/>
    <property type="evidence" value="ECO:0007669"/>
    <property type="project" value="InterPro"/>
</dbReference>
<dbReference type="InterPro" id="IPR015424">
    <property type="entry name" value="PyrdxlP-dep_Trfase"/>
</dbReference>
<dbReference type="Gene3D" id="3.90.1150.10">
    <property type="entry name" value="Aspartate Aminotransferase, domain 1"/>
    <property type="match status" value="1"/>
</dbReference>
<proteinExistence type="inferred from homology"/>
<dbReference type="Pfam" id="PF00282">
    <property type="entry name" value="Pyridoxal_deC"/>
    <property type="match status" value="1"/>
</dbReference>
<dbReference type="PANTHER" id="PTHR42735:SF6">
    <property type="entry name" value="SPHINGOSINE-1-PHOSPHATE LYASE 1"/>
    <property type="match status" value="1"/>
</dbReference>
<evidence type="ECO:0000256" key="9">
    <source>
        <dbReference type="ARBA" id="ARBA00022989"/>
    </source>
</evidence>
<keyword evidence="6" id="KW-0256">Endoplasmic reticulum</keyword>
<dbReference type="InterPro" id="IPR015422">
    <property type="entry name" value="PyrdxlP-dep_Trfase_small"/>
</dbReference>
<evidence type="ECO:0000256" key="8">
    <source>
        <dbReference type="ARBA" id="ARBA00022919"/>
    </source>
</evidence>